<feature type="compositionally biased region" description="Polar residues" evidence="1">
    <location>
        <begin position="181"/>
        <end position="192"/>
    </location>
</feature>
<feature type="compositionally biased region" description="Basic and acidic residues" evidence="1">
    <location>
        <begin position="311"/>
        <end position="321"/>
    </location>
</feature>
<feature type="compositionally biased region" description="Polar residues" evidence="1">
    <location>
        <begin position="241"/>
        <end position="251"/>
    </location>
</feature>
<feature type="non-terminal residue" evidence="2">
    <location>
        <position position="1"/>
    </location>
</feature>
<feature type="compositionally biased region" description="Basic and acidic residues" evidence="1">
    <location>
        <begin position="158"/>
        <end position="169"/>
    </location>
</feature>
<comment type="caution">
    <text evidence="2">The sequence shown here is derived from an EMBL/GenBank/DDBJ whole genome shotgun (WGS) entry which is preliminary data.</text>
</comment>
<protein>
    <submittedName>
        <fullName evidence="2">Uncharacterized protein</fullName>
    </submittedName>
</protein>
<dbReference type="Pfam" id="PF20162">
    <property type="entry name" value="Etd1"/>
    <property type="match status" value="1"/>
</dbReference>
<name>A0A7D8Z680_9HELO</name>
<feature type="compositionally biased region" description="Basic and acidic residues" evidence="1">
    <location>
        <begin position="980"/>
        <end position="991"/>
    </location>
</feature>
<dbReference type="OrthoDB" id="5346713at2759"/>
<feature type="compositionally biased region" description="Polar residues" evidence="1">
    <location>
        <begin position="1162"/>
        <end position="1183"/>
    </location>
</feature>
<feature type="region of interest" description="Disordered" evidence="1">
    <location>
        <begin position="1045"/>
        <end position="1067"/>
    </location>
</feature>
<feature type="compositionally biased region" description="Polar residues" evidence="1">
    <location>
        <begin position="258"/>
        <end position="269"/>
    </location>
</feature>
<feature type="compositionally biased region" description="Polar residues" evidence="1">
    <location>
        <begin position="322"/>
        <end position="334"/>
    </location>
</feature>
<feature type="region of interest" description="Disordered" evidence="1">
    <location>
        <begin position="414"/>
        <end position="509"/>
    </location>
</feature>
<feature type="compositionally biased region" description="Low complexity" evidence="1">
    <location>
        <begin position="524"/>
        <end position="538"/>
    </location>
</feature>
<feature type="compositionally biased region" description="Polar residues" evidence="1">
    <location>
        <begin position="1134"/>
        <end position="1145"/>
    </location>
</feature>
<feature type="compositionally biased region" description="Polar residues" evidence="1">
    <location>
        <begin position="539"/>
        <end position="589"/>
    </location>
</feature>
<dbReference type="EMBL" id="QGMG01000391">
    <property type="protein sequence ID" value="TVY53964.1"/>
    <property type="molecule type" value="Genomic_DNA"/>
</dbReference>
<feature type="compositionally biased region" description="Polar residues" evidence="1">
    <location>
        <begin position="91"/>
        <end position="105"/>
    </location>
</feature>
<feature type="region of interest" description="Disordered" evidence="1">
    <location>
        <begin position="610"/>
        <end position="638"/>
    </location>
</feature>
<feature type="region of interest" description="Disordered" evidence="1">
    <location>
        <begin position="524"/>
        <end position="598"/>
    </location>
</feature>
<feature type="region of interest" description="Disordered" evidence="1">
    <location>
        <begin position="61"/>
        <end position="334"/>
    </location>
</feature>
<feature type="region of interest" description="Disordered" evidence="1">
    <location>
        <begin position="1124"/>
        <end position="1193"/>
    </location>
</feature>
<proteinExistence type="predicted"/>
<feature type="region of interest" description="Disordered" evidence="1">
    <location>
        <begin position="769"/>
        <end position="789"/>
    </location>
</feature>
<gene>
    <name evidence="2" type="ORF">LCER1_G007142</name>
</gene>
<dbReference type="GO" id="GO:0005096">
    <property type="term" value="F:GTPase activator activity"/>
    <property type="evidence" value="ECO:0007669"/>
    <property type="project" value="InterPro"/>
</dbReference>
<accession>A0A7D8Z680</accession>
<evidence type="ECO:0000313" key="3">
    <source>
        <dbReference type="Proteomes" id="UP000481288"/>
    </source>
</evidence>
<dbReference type="Proteomes" id="UP000481288">
    <property type="component" value="Unassembled WGS sequence"/>
</dbReference>
<keyword evidence="3" id="KW-1185">Reference proteome</keyword>
<sequence>LAWIYFYDVHEILHIHDISLGLFLANWSSCQGTLLAMKTIPSLVASSTVGIAAAGLALGKPERTTPVRPSSKKRKAGDLANFDEHRDGYSSPASRPGTSSTMSTPSERKIRQRTPSSSNPPLTHRTRPLAAKLDATNNSGGRRNSIVRHGDVLSSPVEHAEGAVRRDSVSSRGSWIRRLSTIPTSYNNSPRSSVGPDSPSITVSHGSAAPILSDPVSSPVQLAPNKLVKRATSRREDNGFLSRSGSKSQVPTLRRPATSHQRSVTLQEQFRNDSKKENSVLQTPPSQTRATPASKFSTPERITWRPFFEARPTRLTKERLSGKSSDGNVQGLQSTSKRVIPDEATMPTLMKPTEIDAAKSTGTVFFDGDGLPFDDSAVEDLVNGDSHILPSTELPRESQKTARRALSMNFSSPTSWISRSGSLRGNKRNTDGRSGGVRYSSAPVSTMPGRSIVSAHGTSSTRHRLIMDPTVFQKQPLSPTEGSSPNDPFASGFQARTRNTSSPLPPLSRLSSFNVDLARLGLSSSSSSAHRHSPTSPSLQPNATDTSIPSTGHVSPNFSNFASHTSKLSRTSQATDQTLVGSDNDTKGFTSGDDEDLDFQSETVFDSLRSGATGSIRSRHTPLDSMFDESPPSVNGNAKTKRISIHEMLGNGGFSEGHNRIIEEDEGMSTPVKGPRFSQEEGFETPVRHASLDSDGIPSSPPSFSLATKEFTRMSLDDAEDDEDWTRDDENMAMSSQLSPPSSSLNSRRVSPSFRAALADLTHSASTNGIPAPNIVRPERPKSNLFDWSEPSSAEKLDYMGNTARPKTAHVKQLADGRGGRAIGRRGPTALHIRSQSVPVVPDNAGQREHAKLTPKFGTWGLGAKGVSEDWDNDFEFEGTSFDNADDGDGDLKMESSGMLVPPAIQASQASVVGHVGQIREVCLLVEDLKRLRLLAKEKGLLAGASAPLWKEAEGIIALAVPDEEDLTLSPPHSPSSIIFDRESASDDDGDRGVDVEHLIRPEAPFELLNRHGRPTGLVYNGGTVRRRSVFSPDDDIFGAVLNSSPARDHLRPPPTLTRPSSIRSASDVARSVMETMHQHRATSDPLLKEMAAQSSEKMPFDTTSLRDLVHRASVLSRTLADLIRKSDGRSPSPEASPQRESSPAFTRVFTDPMASPPKNLPRSQSNGSILSGSIDSSPTRSLGQRMHMMTVI</sequence>
<evidence type="ECO:0000256" key="1">
    <source>
        <dbReference type="SAM" id="MobiDB-lite"/>
    </source>
</evidence>
<dbReference type="InterPro" id="IPR045342">
    <property type="entry name" value="Etd1"/>
</dbReference>
<evidence type="ECO:0000313" key="2">
    <source>
        <dbReference type="EMBL" id="TVY53964.1"/>
    </source>
</evidence>
<reference evidence="2 3" key="1">
    <citation type="submission" date="2018-05" db="EMBL/GenBank/DDBJ databases">
        <title>Whole genome sequencing for identification of molecular markers to develop diagnostic detection tools for the regulated plant pathogen Lachnellula willkommii.</title>
        <authorList>
            <person name="Giroux E."/>
            <person name="Bilodeau G."/>
        </authorList>
    </citation>
    <scope>NUCLEOTIDE SEQUENCE [LARGE SCALE GENOMIC DNA]</scope>
    <source>
        <strain evidence="2 3">CBS 625.97</strain>
    </source>
</reference>
<dbReference type="AlphaFoldDB" id="A0A7D8Z680"/>
<organism evidence="2 3">
    <name type="scientific">Lachnellula cervina</name>
    <dbReference type="NCBI Taxonomy" id="1316786"/>
    <lineage>
        <taxon>Eukaryota</taxon>
        <taxon>Fungi</taxon>
        <taxon>Dikarya</taxon>
        <taxon>Ascomycota</taxon>
        <taxon>Pezizomycotina</taxon>
        <taxon>Leotiomycetes</taxon>
        <taxon>Helotiales</taxon>
        <taxon>Lachnaceae</taxon>
        <taxon>Lachnellula</taxon>
    </lineage>
</organism>
<dbReference type="GO" id="GO:1902412">
    <property type="term" value="P:regulation of mitotic cytokinesis"/>
    <property type="evidence" value="ECO:0007669"/>
    <property type="project" value="InterPro"/>
</dbReference>
<feature type="region of interest" description="Disordered" evidence="1">
    <location>
        <begin position="966"/>
        <end position="991"/>
    </location>
</feature>
<feature type="compositionally biased region" description="Polar residues" evidence="1">
    <location>
        <begin position="279"/>
        <end position="297"/>
    </location>
</feature>
<feature type="compositionally biased region" description="Polar residues" evidence="1">
    <location>
        <begin position="414"/>
        <end position="423"/>
    </location>
</feature>
<feature type="compositionally biased region" description="Polar residues" evidence="1">
    <location>
        <begin position="472"/>
        <end position="486"/>
    </location>
</feature>